<keyword evidence="1 5" id="KW-0597">Phosphoprotein</keyword>
<evidence type="ECO:0000256" key="3">
    <source>
        <dbReference type="ARBA" id="ARBA00023125"/>
    </source>
</evidence>
<reference evidence="8" key="2">
    <citation type="submission" date="2023-10" db="EMBL/GenBank/DDBJ databases">
        <authorList>
            <person name="Khurajog B."/>
        </authorList>
    </citation>
    <scope>NUCLEOTIDE SEQUENCE</scope>
    <source>
        <strain evidence="8">BF9</strain>
    </source>
</reference>
<name>A0AAW8YH77_PEDAC</name>
<dbReference type="CDD" id="cd06170">
    <property type="entry name" value="LuxR_C_like"/>
    <property type="match status" value="1"/>
</dbReference>
<evidence type="ECO:0000259" key="6">
    <source>
        <dbReference type="PROSITE" id="PS50043"/>
    </source>
</evidence>
<feature type="modified residue" description="4-aspartylphosphate" evidence="5">
    <location>
        <position position="54"/>
    </location>
</feature>
<dbReference type="InterPro" id="IPR011006">
    <property type="entry name" value="CheY-like_superfamily"/>
</dbReference>
<keyword evidence="3" id="KW-0238">DNA-binding</keyword>
<dbReference type="InterPro" id="IPR001789">
    <property type="entry name" value="Sig_transdc_resp-reg_receiver"/>
</dbReference>
<dbReference type="Gene3D" id="3.40.50.2300">
    <property type="match status" value="1"/>
</dbReference>
<dbReference type="PROSITE" id="PS50110">
    <property type="entry name" value="RESPONSE_REGULATORY"/>
    <property type="match status" value="1"/>
</dbReference>
<dbReference type="RefSeq" id="WP_008841946.1">
    <property type="nucleotide sequence ID" value="NZ_CP015206.1"/>
</dbReference>
<dbReference type="CDD" id="cd19930">
    <property type="entry name" value="REC_DesR-like"/>
    <property type="match status" value="1"/>
</dbReference>
<dbReference type="GO" id="GO:0000160">
    <property type="term" value="P:phosphorelay signal transduction system"/>
    <property type="evidence" value="ECO:0007669"/>
    <property type="project" value="InterPro"/>
</dbReference>
<sequence>MITLFLAEDQSMLNSALSQLLDLEDNLKVVGTASDGQTAWEMIQKQSPDVAILDIEMPRLTGLAVAQRIHEEKLPTRVVILTTFARQTYFEQAVQAQVAAYLLKDSPSEELIGAINQVMTGKTIYDPALVQSVLSAEQSPLTKRETEVLKVAASGMPTKEIAQQLFLSEGTIRNYLSAIFSKLGVRNRLEAVELAQNNRWI</sequence>
<evidence type="ECO:0000256" key="5">
    <source>
        <dbReference type="PROSITE-ProRule" id="PRU00169"/>
    </source>
</evidence>
<dbReference type="AlphaFoldDB" id="A0AAW8YH77"/>
<dbReference type="PROSITE" id="PS00622">
    <property type="entry name" value="HTH_LUXR_1"/>
    <property type="match status" value="1"/>
</dbReference>
<evidence type="ECO:0000313" key="8">
    <source>
        <dbReference type="EMBL" id="MDV2620854.1"/>
    </source>
</evidence>
<dbReference type="GO" id="GO:0003677">
    <property type="term" value="F:DNA binding"/>
    <property type="evidence" value="ECO:0007669"/>
    <property type="project" value="UniProtKB-KW"/>
</dbReference>
<proteinExistence type="predicted"/>
<dbReference type="InterPro" id="IPR000792">
    <property type="entry name" value="Tscrpt_reg_LuxR_C"/>
</dbReference>
<keyword evidence="2" id="KW-0805">Transcription regulation</keyword>
<dbReference type="Proteomes" id="UP001280897">
    <property type="component" value="Unassembled WGS sequence"/>
</dbReference>
<feature type="domain" description="Response regulatory" evidence="7">
    <location>
        <begin position="3"/>
        <end position="119"/>
    </location>
</feature>
<dbReference type="PROSITE" id="PS50043">
    <property type="entry name" value="HTH_LUXR_2"/>
    <property type="match status" value="1"/>
</dbReference>
<evidence type="ECO:0000313" key="9">
    <source>
        <dbReference type="Proteomes" id="UP001280897"/>
    </source>
</evidence>
<dbReference type="PANTHER" id="PTHR43214:SF42">
    <property type="entry name" value="TRANSCRIPTIONAL REGULATORY PROTEIN DESR"/>
    <property type="match status" value="1"/>
</dbReference>
<organism evidence="8 9">
    <name type="scientific">Pediococcus acidilactici</name>
    <dbReference type="NCBI Taxonomy" id="1254"/>
    <lineage>
        <taxon>Bacteria</taxon>
        <taxon>Bacillati</taxon>
        <taxon>Bacillota</taxon>
        <taxon>Bacilli</taxon>
        <taxon>Lactobacillales</taxon>
        <taxon>Lactobacillaceae</taxon>
        <taxon>Pediococcus</taxon>
        <taxon>Pediococcus acidilactici group</taxon>
    </lineage>
</organism>
<evidence type="ECO:0000259" key="7">
    <source>
        <dbReference type="PROSITE" id="PS50110"/>
    </source>
</evidence>
<dbReference type="KEGG" id="paci:A4V11_06120"/>
<protein>
    <submittedName>
        <fullName evidence="8">Response regulator transcription factor</fullName>
    </submittedName>
</protein>
<evidence type="ECO:0000256" key="1">
    <source>
        <dbReference type="ARBA" id="ARBA00022553"/>
    </source>
</evidence>
<dbReference type="GO" id="GO:0006355">
    <property type="term" value="P:regulation of DNA-templated transcription"/>
    <property type="evidence" value="ECO:0007669"/>
    <property type="project" value="InterPro"/>
</dbReference>
<dbReference type="InterPro" id="IPR039420">
    <property type="entry name" value="WalR-like"/>
</dbReference>
<dbReference type="Pfam" id="PF00072">
    <property type="entry name" value="Response_reg"/>
    <property type="match status" value="1"/>
</dbReference>
<dbReference type="PANTHER" id="PTHR43214">
    <property type="entry name" value="TWO-COMPONENT RESPONSE REGULATOR"/>
    <property type="match status" value="1"/>
</dbReference>
<accession>A0AAW8YH77</accession>
<dbReference type="Pfam" id="PF00196">
    <property type="entry name" value="GerE"/>
    <property type="match status" value="1"/>
</dbReference>
<evidence type="ECO:0000256" key="2">
    <source>
        <dbReference type="ARBA" id="ARBA00023015"/>
    </source>
</evidence>
<feature type="domain" description="HTH luxR-type" evidence="6">
    <location>
        <begin position="134"/>
        <end position="199"/>
    </location>
</feature>
<reference evidence="8" key="1">
    <citation type="journal article" date="2023" name="PeerJ">
        <title>Selection and evaluation of lactic acid bacteria from chicken feces in Thailand as potential probiotics.</title>
        <authorList>
            <person name="Khurajog B."/>
            <person name="Disastra Y."/>
            <person name="Lawwyne L.D."/>
            <person name="Sirichokchatchawan W."/>
            <person name="Niyomtham W."/>
            <person name="Yindee J."/>
            <person name="Hampson D.J."/>
            <person name="Prapasarakul N."/>
        </authorList>
    </citation>
    <scope>NUCLEOTIDE SEQUENCE</scope>
    <source>
        <strain evidence="8">BF9</strain>
    </source>
</reference>
<dbReference type="SMART" id="SM00448">
    <property type="entry name" value="REC"/>
    <property type="match status" value="1"/>
</dbReference>
<dbReference type="EMBL" id="JAWJAV010000002">
    <property type="protein sequence ID" value="MDV2620854.1"/>
    <property type="molecule type" value="Genomic_DNA"/>
</dbReference>
<evidence type="ECO:0000256" key="4">
    <source>
        <dbReference type="ARBA" id="ARBA00023163"/>
    </source>
</evidence>
<dbReference type="SMART" id="SM00421">
    <property type="entry name" value="HTH_LUXR"/>
    <property type="match status" value="1"/>
</dbReference>
<dbReference type="PRINTS" id="PR00038">
    <property type="entry name" value="HTHLUXR"/>
</dbReference>
<dbReference type="GeneID" id="57366738"/>
<comment type="caution">
    <text evidence="8">The sequence shown here is derived from an EMBL/GenBank/DDBJ whole genome shotgun (WGS) entry which is preliminary data.</text>
</comment>
<dbReference type="SUPFAM" id="SSF52172">
    <property type="entry name" value="CheY-like"/>
    <property type="match status" value="1"/>
</dbReference>
<keyword evidence="4" id="KW-0804">Transcription</keyword>
<gene>
    <name evidence="8" type="ORF">R0G89_03805</name>
</gene>
<dbReference type="SUPFAM" id="SSF46894">
    <property type="entry name" value="C-terminal effector domain of the bipartite response regulators"/>
    <property type="match status" value="1"/>
</dbReference>
<dbReference type="InterPro" id="IPR016032">
    <property type="entry name" value="Sig_transdc_resp-reg_C-effctor"/>
</dbReference>